<evidence type="ECO:0000256" key="1">
    <source>
        <dbReference type="ARBA" id="ARBA00005049"/>
    </source>
</evidence>
<sequence>MSTDYWWQQALPVPDMAFAEAAGQRQLQLTKPPGSLGQLEQLAAQLAACQRRRDPQLQRVRICVFAGDHGVVEEGVSAFPQSVTASMLANFAAGGAAISVLADQWGAELRLVNLGLVGGPCGLPGVEDLQLMPGTDNFAEQPAMPLEVCLAALQAGREQAQAAAAAGCQLLIGGEMGIGNTSSACALASALLQLPVAELVGPGTGLQGAALAHKAAVIERALALHGPALQGPLDALQRLGGLEIAALAGAFLGAAEQRMAVLVDGYITTAAALCAVRLNPQCRPWLLFSHRSAEPGHVALLQALQAQPLLDLGMRLGEGSGAAVALPILRSACALHNRMATFAEAGVAGPDA</sequence>
<comment type="pathway">
    <text evidence="1 10">Nucleoside biosynthesis; alpha-ribazole biosynthesis; alpha-ribazole from 5,6-dimethylbenzimidazole: step 1/2.</text>
</comment>
<evidence type="ECO:0000256" key="10">
    <source>
        <dbReference type="HAMAP-Rule" id="MF_00230"/>
    </source>
</evidence>
<keyword evidence="6 10" id="KW-0328">Glycosyltransferase</keyword>
<feature type="active site" description="Proton acceptor" evidence="10">
    <location>
        <position position="318"/>
    </location>
</feature>
<evidence type="ECO:0000313" key="11">
    <source>
        <dbReference type="EMBL" id="SFM16993.1"/>
    </source>
</evidence>
<dbReference type="EMBL" id="FOUI01000001">
    <property type="protein sequence ID" value="SFM16993.1"/>
    <property type="molecule type" value="Genomic_DNA"/>
</dbReference>
<proteinExistence type="inferred from homology"/>
<dbReference type="Pfam" id="PF02277">
    <property type="entry name" value="DBI_PRT"/>
    <property type="match status" value="1"/>
</dbReference>
<keyword evidence="12" id="KW-1185">Reference proteome</keyword>
<dbReference type="Proteomes" id="UP000243629">
    <property type="component" value="Unassembled WGS sequence"/>
</dbReference>
<dbReference type="UniPathway" id="UPA00061">
    <property type="reaction ID" value="UER00516"/>
</dbReference>
<dbReference type="AlphaFoldDB" id="A0A1I4NPB0"/>
<evidence type="ECO:0000256" key="6">
    <source>
        <dbReference type="ARBA" id="ARBA00022676"/>
    </source>
</evidence>
<keyword evidence="7 10" id="KW-0808">Transferase</keyword>
<comment type="function">
    <text evidence="10">Catalyzes the synthesis of alpha-ribazole-5'-phosphate from nicotinate mononucleotide (NAMN) and 5,6-dimethylbenzimidazole (DMB).</text>
</comment>
<reference evidence="12" key="1">
    <citation type="submission" date="2016-10" db="EMBL/GenBank/DDBJ databases">
        <authorList>
            <person name="Varghese N."/>
            <person name="Submissions S."/>
        </authorList>
    </citation>
    <scope>NUCLEOTIDE SEQUENCE [LARGE SCALE GENOMIC DNA]</scope>
    <source>
        <strain evidence="12">DSM 24213</strain>
    </source>
</reference>
<dbReference type="RefSeq" id="WP_093472027.1">
    <property type="nucleotide sequence ID" value="NZ_FOUI01000001.1"/>
</dbReference>
<dbReference type="GO" id="GO:0009236">
    <property type="term" value="P:cobalamin biosynthetic process"/>
    <property type="evidence" value="ECO:0007669"/>
    <property type="project" value="UniProtKB-UniRule"/>
</dbReference>
<dbReference type="HAMAP" id="MF_00230">
    <property type="entry name" value="CobT"/>
    <property type="match status" value="1"/>
</dbReference>
<evidence type="ECO:0000256" key="7">
    <source>
        <dbReference type="ARBA" id="ARBA00022679"/>
    </source>
</evidence>
<name>A0A1I4NPB0_9GAMM</name>
<evidence type="ECO:0000313" key="12">
    <source>
        <dbReference type="Proteomes" id="UP000243629"/>
    </source>
</evidence>
<dbReference type="InterPro" id="IPR003200">
    <property type="entry name" value="Nict_dMeBzImd_PRibTrfase"/>
</dbReference>
<dbReference type="Gene3D" id="3.40.50.10210">
    <property type="match status" value="1"/>
</dbReference>
<dbReference type="STRING" id="1720063.SAMN05216217_101441"/>
<dbReference type="Gene3D" id="1.10.1610.10">
    <property type="match status" value="1"/>
</dbReference>
<dbReference type="PANTHER" id="PTHR43463:SF1">
    <property type="entry name" value="NICOTINATE-NUCLEOTIDE--DIMETHYLBENZIMIDAZOLE PHOSPHORIBOSYLTRANSFERASE"/>
    <property type="match status" value="1"/>
</dbReference>
<evidence type="ECO:0000256" key="5">
    <source>
        <dbReference type="ARBA" id="ARBA00022573"/>
    </source>
</evidence>
<evidence type="ECO:0000256" key="9">
    <source>
        <dbReference type="ARBA" id="ARBA00047340"/>
    </source>
</evidence>
<dbReference type="InterPro" id="IPR017846">
    <property type="entry name" value="Nict_dMeBzImd_PRibTrfase_bact"/>
</dbReference>
<dbReference type="GO" id="GO:0008939">
    <property type="term" value="F:nicotinate-nucleotide-dimethylbenzimidazole phosphoribosyltransferase activity"/>
    <property type="evidence" value="ECO:0007669"/>
    <property type="project" value="UniProtKB-UniRule"/>
</dbReference>
<accession>A0A1I4NPB0</accession>
<dbReference type="EC" id="2.4.2.21" evidence="3 10"/>
<protein>
    <recommendedName>
        <fullName evidence="4 10">Nicotinate-nucleotide--dimethylbenzimidazole phosphoribosyltransferase</fullName>
        <shortName evidence="10">NN:DBI PRT</shortName>
        <ecNumber evidence="3 10">2.4.2.21</ecNumber>
    </recommendedName>
    <alternativeName>
        <fullName evidence="8 10">N(1)-alpha-phosphoribosyltransferase</fullName>
    </alternativeName>
</protein>
<dbReference type="InterPro" id="IPR036087">
    <property type="entry name" value="Nict_dMeBzImd_PRibTrfase_sf"/>
</dbReference>
<comment type="catalytic activity">
    <reaction evidence="9 10">
        <text>5,6-dimethylbenzimidazole + nicotinate beta-D-ribonucleotide = alpha-ribazole 5'-phosphate + nicotinate + H(+)</text>
        <dbReference type="Rhea" id="RHEA:11196"/>
        <dbReference type="ChEBI" id="CHEBI:15378"/>
        <dbReference type="ChEBI" id="CHEBI:15890"/>
        <dbReference type="ChEBI" id="CHEBI:32544"/>
        <dbReference type="ChEBI" id="CHEBI:57502"/>
        <dbReference type="ChEBI" id="CHEBI:57918"/>
        <dbReference type="EC" id="2.4.2.21"/>
    </reaction>
</comment>
<dbReference type="FunFam" id="3.40.50.10210:FF:000001">
    <property type="entry name" value="Nicotinate-nucleotide--dimethylbenzimidazole phosphoribosyltransferase"/>
    <property type="match status" value="1"/>
</dbReference>
<dbReference type="NCBIfam" id="TIGR03160">
    <property type="entry name" value="cobT_DBIPRT"/>
    <property type="match status" value="1"/>
</dbReference>
<dbReference type="InterPro" id="IPR023195">
    <property type="entry name" value="Nict_dMeBzImd_PRibTrfase_N"/>
</dbReference>
<comment type="similarity">
    <text evidence="2 10">Belongs to the CobT family.</text>
</comment>
<dbReference type="NCBIfam" id="NF000996">
    <property type="entry name" value="PRK00105.1"/>
    <property type="match status" value="1"/>
</dbReference>
<dbReference type="CDD" id="cd02439">
    <property type="entry name" value="DMB-PRT_CobT"/>
    <property type="match status" value="1"/>
</dbReference>
<dbReference type="SUPFAM" id="SSF52733">
    <property type="entry name" value="Nicotinate mononucleotide:5,6-dimethylbenzimidazole phosphoribosyltransferase (CobT)"/>
    <property type="match status" value="1"/>
</dbReference>
<dbReference type="OrthoDB" id="9781491at2"/>
<organism evidence="11 12">
    <name type="scientific">Halopseudomonas yangmingensis</name>
    <dbReference type="NCBI Taxonomy" id="1720063"/>
    <lineage>
        <taxon>Bacteria</taxon>
        <taxon>Pseudomonadati</taxon>
        <taxon>Pseudomonadota</taxon>
        <taxon>Gammaproteobacteria</taxon>
        <taxon>Pseudomonadales</taxon>
        <taxon>Pseudomonadaceae</taxon>
        <taxon>Halopseudomonas</taxon>
    </lineage>
</organism>
<evidence type="ECO:0000256" key="2">
    <source>
        <dbReference type="ARBA" id="ARBA00007110"/>
    </source>
</evidence>
<evidence type="ECO:0000256" key="3">
    <source>
        <dbReference type="ARBA" id="ARBA00011991"/>
    </source>
</evidence>
<evidence type="ECO:0000256" key="8">
    <source>
        <dbReference type="ARBA" id="ARBA00030686"/>
    </source>
</evidence>
<gene>
    <name evidence="10" type="primary">cobT</name>
    <name evidence="11" type="ORF">SAMN05216217_101441</name>
</gene>
<dbReference type="PANTHER" id="PTHR43463">
    <property type="entry name" value="NICOTINATE-NUCLEOTIDE--DIMETHYLBENZIMIDAZOLE PHOSPHORIBOSYLTRANSFERASE"/>
    <property type="match status" value="1"/>
</dbReference>
<evidence type="ECO:0000256" key="4">
    <source>
        <dbReference type="ARBA" id="ARBA00015486"/>
    </source>
</evidence>
<keyword evidence="5 10" id="KW-0169">Cobalamin biosynthesis</keyword>